<feature type="region of interest" description="Disordered" evidence="1">
    <location>
        <begin position="308"/>
        <end position="336"/>
    </location>
</feature>
<dbReference type="Proteomes" id="UP000225277">
    <property type="component" value="Unassembled WGS sequence"/>
</dbReference>
<dbReference type="RefSeq" id="XP_023626521.1">
    <property type="nucleotide sequence ID" value="XM_023770753.1"/>
</dbReference>
<reference evidence="2 3" key="1">
    <citation type="submission" date="2016-03" db="EMBL/GenBank/DDBJ databases">
        <authorList>
            <person name="Ploux O."/>
        </authorList>
    </citation>
    <scope>NUCLEOTIDE SEQUENCE [LARGE SCALE GENOMIC DNA]</scope>
    <source>
        <strain evidence="2 3">URUG2</strain>
    </source>
</reference>
<gene>
    <name evidence="2" type="ORF">RCC_05482</name>
</gene>
<feature type="region of interest" description="Disordered" evidence="1">
    <location>
        <begin position="49"/>
        <end position="73"/>
    </location>
</feature>
<proteinExistence type="predicted"/>
<dbReference type="SUPFAM" id="SSF57845">
    <property type="entry name" value="B-box zinc-binding domain"/>
    <property type="match status" value="1"/>
</dbReference>
<evidence type="ECO:0000313" key="2">
    <source>
        <dbReference type="EMBL" id="CZT19631.1"/>
    </source>
</evidence>
<evidence type="ECO:0000256" key="1">
    <source>
        <dbReference type="SAM" id="MobiDB-lite"/>
    </source>
</evidence>
<evidence type="ECO:0000313" key="3">
    <source>
        <dbReference type="Proteomes" id="UP000225277"/>
    </source>
</evidence>
<dbReference type="PANTHER" id="PTHR46603">
    <property type="entry name" value="ABSCISSION/NOCUT CHECKPOINT REGULATOR"/>
    <property type="match status" value="1"/>
</dbReference>
<sequence>MPAKDDDLLARLNALKPTSVSLQPKTPAIEVEASQPQSLEDKLASRLKNLRAGQDLPSTSSRQTTSPPKDAAAILTAKVQDEVAAERDPIRNWQDDVDEQSLEELLAELGPADQWKLDPEDPKNINALLKEAKEALPENDETTAEAPSTQDHHSDVDEDHKEKSEDQQVEAEADEYVQRLLAALEVEDKYGPHDSEAPSDLNLPATPSNLPPPKPSTETTDLDLESRFSKLGLSSNTLDLPSIPTSKPSSTKKSIITAKLNPKSNNLPTFTDDDVDSWCCICSEDGTVRCLGCDGDLYCQECWDEGHGNQPGQERGHKAVVFRRDDDKKKGKVAAA</sequence>
<dbReference type="Pfam" id="PF22586">
    <property type="entry name" value="ANCHR-like_BBOX"/>
    <property type="match status" value="1"/>
</dbReference>
<dbReference type="GeneID" id="35600642"/>
<feature type="compositionally biased region" description="Basic and acidic residues" evidence="1">
    <location>
        <begin position="314"/>
        <end position="329"/>
    </location>
</feature>
<organism evidence="2 3">
    <name type="scientific">Ramularia collo-cygni</name>
    <dbReference type="NCBI Taxonomy" id="112498"/>
    <lineage>
        <taxon>Eukaryota</taxon>
        <taxon>Fungi</taxon>
        <taxon>Dikarya</taxon>
        <taxon>Ascomycota</taxon>
        <taxon>Pezizomycotina</taxon>
        <taxon>Dothideomycetes</taxon>
        <taxon>Dothideomycetidae</taxon>
        <taxon>Mycosphaerellales</taxon>
        <taxon>Mycosphaerellaceae</taxon>
        <taxon>Ramularia</taxon>
    </lineage>
</organism>
<keyword evidence="3" id="KW-1185">Reference proteome</keyword>
<dbReference type="CDD" id="cd19817">
    <property type="entry name" value="Bbox1_ANCHR-like"/>
    <property type="match status" value="1"/>
</dbReference>
<protein>
    <recommendedName>
        <fullName evidence="4">Abscission/NoCut checkpoint regulator</fullName>
    </recommendedName>
</protein>
<feature type="compositionally biased region" description="Basic and acidic residues" evidence="1">
    <location>
        <begin position="150"/>
        <end position="166"/>
    </location>
</feature>
<dbReference type="AlphaFoldDB" id="A0A2D3UTB2"/>
<name>A0A2D3UTB2_9PEZI</name>
<feature type="region of interest" description="Disordered" evidence="1">
    <location>
        <begin position="111"/>
        <end position="220"/>
    </location>
</feature>
<dbReference type="PANTHER" id="PTHR46603:SF1">
    <property type="entry name" value="ABSCISSION_NOCUT CHECKPOINT REGULATOR"/>
    <property type="match status" value="1"/>
</dbReference>
<accession>A0A2D3UTB2</accession>
<dbReference type="OrthoDB" id="5407799at2759"/>
<evidence type="ECO:0008006" key="4">
    <source>
        <dbReference type="Google" id="ProtNLM"/>
    </source>
</evidence>
<feature type="compositionally biased region" description="Basic and acidic residues" evidence="1">
    <location>
        <begin position="186"/>
        <end position="196"/>
    </location>
</feature>
<feature type="compositionally biased region" description="Low complexity" evidence="1">
    <location>
        <begin position="57"/>
        <end position="68"/>
    </location>
</feature>
<dbReference type="InterPro" id="IPR044553">
    <property type="entry name" value="Bbox1_ANCHR"/>
</dbReference>
<dbReference type="STRING" id="112498.A0A2D3UTB2"/>
<dbReference type="EMBL" id="FJUY01000007">
    <property type="protein sequence ID" value="CZT19631.1"/>
    <property type="molecule type" value="Genomic_DNA"/>
</dbReference>